<reference evidence="12 13" key="1">
    <citation type="submission" date="2020-12" db="EMBL/GenBank/DDBJ databases">
        <title>Metabolic potential, ecology and presence of endohyphal bacteria is reflected in genomic diversity of Mucoromycotina.</title>
        <authorList>
            <person name="Muszewska A."/>
            <person name="Okrasinska A."/>
            <person name="Steczkiewicz K."/>
            <person name="Drgas O."/>
            <person name="Orlowska M."/>
            <person name="Perlinska-Lenart U."/>
            <person name="Aleksandrzak-Piekarczyk T."/>
            <person name="Szatraj K."/>
            <person name="Zielenkiewicz U."/>
            <person name="Pilsyk S."/>
            <person name="Malc E."/>
            <person name="Mieczkowski P."/>
            <person name="Kruszewska J.S."/>
            <person name="Biernat P."/>
            <person name="Pawlowska J."/>
        </authorList>
    </citation>
    <scope>NUCLEOTIDE SEQUENCE [LARGE SCALE GENOMIC DNA]</scope>
    <source>
        <strain evidence="12 13">CBS 142.35</strain>
    </source>
</reference>
<keyword evidence="6 10" id="KW-0648">Protein biosynthesis</keyword>
<dbReference type="InterPro" id="IPR035684">
    <property type="entry name" value="ArgRS_core"/>
</dbReference>
<feature type="domain" description="DALR anticodon binding" evidence="11">
    <location>
        <begin position="458"/>
        <end position="573"/>
    </location>
</feature>
<keyword evidence="3 10" id="KW-0436">Ligase</keyword>
<accession>A0A8H7VM94</accession>
<dbReference type="FunFam" id="1.10.730.10:FF:000006">
    <property type="entry name" value="Arginyl-tRNA synthetase 2, mitochondrial"/>
    <property type="match status" value="1"/>
</dbReference>
<organism evidence="12 13">
    <name type="scientific">Circinella minor</name>
    <dbReference type="NCBI Taxonomy" id="1195481"/>
    <lineage>
        <taxon>Eukaryota</taxon>
        <taxon>Fungi</taxon>
        <taxon>Fungi incertae sedis</taxon>
        <taxon>Mucoromycota</taxon>
        <taxon>Mucoromycotina</taxon>
        <taxon>Mucoromycetes</taxon>
        <taxon>Mucorales</taxon>
        <taxon>Lichtheimiaceae</taxon>
        <taxon>Circinella</taxon>
    </lineage>
</organism>
<evidence type="ECO:0000256" key="2">
    <source>
        <dbReference type="ARBA" id="ARBA00012837"/>
    </source>
</evidence>
<proteinExistence type="inferred from homology"/>
<dbReference type="FunFam" id="3.40.50.620:FF:000058">
    <property type="entry name" value="Mitochondrial arginyl-tRNA synthetase"/>
    <property type="match status" value="1"/>
</dbReference>
<evidence type="ECO:0000313" key="12">
    <source>
        <dbReference type="EMBL" id="KAG2227886.1"/>
    </source>
</evidence>
<comment type="caution">
    <text evidence="12">The sequence shown here is derived from an EMBL/GenBank/DDBJ whole genome shotgun (WGS) entry which is preliminary data.</text>
</comment>
<evidence type="ECO:0000256" key="1">
    <source>
        <dbReference type="ARBA" id="ARBA00005594"/>
    </source>
</evidence>
<dbReference type="Proteomes" id="UP000646827">
    <property type="component" value="Unassembled WGS sequence"/>
</dbReference>
<dbReference type="NCBIfam" id="TIGR00456">
    <property type="entry name" value="argS"/>
    <property type="match status" value="1"/>
</dbReference>
<dbReference type="AlphaFoldDB" id="A0A8H7VM94"/>
<dbReference type="SUPFAM" id="SSF55190">
    <property type="entry name" value="Arginyl-tRNA synthetase (ArgRS), N-terminal 'additional' domain"/>
    <property type="match status" value="1"/>
</dbReference>
<dbReference type="SMART" id="SM00836">
    <property type="entry name" value="DALR_1"/>
    <property type="match status" value="1"/>
</dbReference>
<dbReference type="GO" id="GO:0006420">
    <property type="term" value="P:arginyl-tRNA aminoacylation"/>
    <property type="evidence" value="ECO:0007669"/>
    <property type="project" value="InterPro"/>
</dbReference>
<dbReference type="OrthoDB" id="68056at2759"/>
<dbReference type="InterPro" id="IPR009080">
    <property type="entry name" value="tRNAsynth_Ia_anticodon-bd"/>
</dbReference>
<keyword evidence="4 10" id="KW-0547">Nucleotide-binding</keyword>
<dbReference type="InterPro" id="IPR036695">
    <property type="entry name" value="Arg-tRNA-synth_N_sf"/>
</dbReference>
<evidence type="ECO:0000256" key="3">
    <source>
        <dbReference type="ARBA" id="ARBA00022598"/>
    </source>
</evidence>
<keyword evidence="13" id="KW-1185">Reference proteome</keyword>
<dbReference type="Pfam" id="PF00750">
    <property type="entry name" value="tRNA-synt_1d"/>
    <property type="match status" value="1"/>
</dbReference>
<evidence type="ECO:0000256" key="5">
    <source>
        <dbReference type="ARBA" id="ARBA00022840"/>
    </source>
</evidence>
<evidence type="ECO:0000256" key="4">
    <source>
        <dbReference type="ARBA" id="ARBA00022741"/>
    </source>
</evidence>
<sequence>MSATKFRKAIASQLSRITSCPESQLLGLLGTPKTALNQQFNIPIPRLKSQRDSVQLSNELAHKFQPDSLIQEASAKGPFLHFSVRPTEYIRQTLLQVYNEQSNYGCHTADKSHIVVLDYSSPNIAKPFHAGHLRSTILGNFVKRIHQAMGYPVIGINYLGDWGKQYGLLAVGFEKYGDKALLEKDPIHHLYDVYVKINSDITEDVDRQANEYFRRMEEGDLTVLEQWKRFRDLSISSYKSIYKRLGIEFERYSGESETEPYIQPLYDLLQSKNLINKTADGAWTVDLSSYDLGSPVVRRADGTSLYLTRDLANLILRQSPKKSMYIVGTEQSLYMQQMFKIAELASLATNMHHVSFGRVQGMSTRKGTVVFLQDILDTAQEQMLKNLKENVTKYNELLTLGIQKGGQRLVGQEAANLVADQLGTSAVIVQDLFANRVKNYSFSYDRMTAARGYTGVYLQYTHARMCAIERKTNTQITTDCDFSLLKEKEAFELALAVSQFPDVVKSSYQSMEPCVVVQYLFKLAHTMGQANSTLRIKDVDPSLAEARMLLLWAARTTLANGLKLIGISPLERI</sequence>
<keyword evidence="7 10" id="KW-0030">Aminoacyl-tRNA synthetase</keyword>
<protein>
    <recommendedName>
        <fullName evidence="2">arginine--tRNA ligase</fullName>
        <ecNumber evidence="2">6.1.1.19</ecNumber>
    </recommendedName>
    <alternativeName>
        <fullName evidence="8">Arginyl-tRNA synthetase</fullName>
    </alternativeName>
</protein>
<comment type="similarity">
    <text evidence="1 10">Belongs to the class-I aminoacyl-tRNA synthetase family.</text>
</comment>
<keyword evidence="5 10" id="KW-0067">ATP-binding</keyword>
<gene>
    <name evidence="12" type="ORF">INT45_002124</name>
</gene>
<dbReference type="GO" id="GO:0005739">
    <property type="term" value="C:mitochondrion"/>
    <property type="evidence" value="ECO:0007669"/>
    <property type="project" value="TreeGrafter"/>
</dbReference>
<dbReference type="Gene3D" id="3.30.1360.70">
    <property type="entry name" value="Arginyl tRNA synthetase N-terminal domain"/>
    <property type="match status" value="1"/>
</dbReference>
<dbReference type="Gene3D" id="3.40.50.620">
    <property type="entry name" value="HUPs"/>
    <property type="match status" value="1"/>
</dbReference>
<dbReference type="Gene3D" id="1.10.730.10">
    <property type="entry name" value="Isoleucyl-tRNA Synthetase, Domain 1"/>
    <property type="match status" value="1"/>
</dbReference>
<dbReference type="EMBL" id="JAEPRB010000004">
    <property type="protein sequence ID" value="KAG2227886.1"/>
    <property type="molecule type" value="Genomic_DNA"/>
</dbReference>
<dbReference type="PROSITE" id="PS00178">
    <property type="entry name" value="AA_TRNA_LIGASE_I"/>
    <property type="match status" value="1"/>
</dbReference>
<name>A0A8H7VM94_9FUNG</name>
<dbReference type="PRINTS" id="PR01038">
    <property type="entry name" value="TRNASYNTHARG"/>
</dbReference>
<evidence type="ECO:0000256" key="10">
    <source>
        <dbReference type="RuleBase" id="RU363038"/>
    </source>
</evidence>
<evidence type="ECO:0000256" key="6">
    <source>
        <dbReference type="ARBA" id="ARBA00022917"/>
    </source>
</evidence>
<dbReference type="SUPFAM" id="SSF47323">
    <property type="entry name" value="Anticodon-binding domain of a subclass of class I aminoacyl-tRNA synthetases"/>
    <property type="match status" value="1"/>
</dbReference>
<dbReference type="EC" id="6.1.1.19" evidence="2"/>
<dbReference type="InterPro" id="IPR014729">
    <property type="entry name" value="Rossmann-like_a/b/a_fold"/>
</dbReference>
<dbReference type="GO" id="GO:0005524">
    <property type="term" value="F:ATP binding"/>
    <property type="evidence" value="ECO:0007669"/>
    <property type="project" value="UniProtKB-KW"/>
</dbReference>
<dbReference type="InterPro" id="IPR001412">
    <property type="entry name" value="aa-tRNA-synth_I_CS"/>
</dbReference>
<dbReference type="InterPro" id="IPR008909">
    <property type="entry name" value="DALR_anticod-bd"/>
</dbReference>
<evidence type="ECO:0000256" key="8">
    <source>
        <dbReference type="ARBA" id="ARBA00033033"/>
    </source>
</evidence>
<dbReference type="CDD" id="cd07956">
    <property type="entry name" value="Anticodon_Ia_Arg"/>
    <property type="match status" value="1"/>
</dbReference>
<evidence type="ECO:0000256" key="7">
    <source>
        <dbReference type="ARBA" id="ARBA00023146"/>
    </source>
</evidence>
<evidence type="ECO:0000259" key="11">
    <source>
        <dbReference type="SMART" id="SM00836"/>
    </source>
</evidence>
<dbReference type="InterPro" id="IPR001278">
    <property type="entry name" value="Arg-tRNA-ligase"/>
</dbReference>
<dbReference type="SUPFAM" id="SSF52374">
    <property type="entry name" value="Nucleotidylyl transferase"/>
    <property type="match status" value="1"/>
</dbReference>
<dbReference type="GO" id="GO:0004814">
    <property type="term" value="F:arginine-tRNA ligase activity"/>
    <property type="evidence" value="ECO:0007669"/>
    <property type="project" value="UniProtKB-EC"/>
</dbReference>
<evidence type="ECO:0000313" key="13">
    <source>
        <dbReference type="Proteomes" id="UP000646827"/>
    </source>
</evidence>
<dbReference type="PANTHER" id="PTHR11956">
    <property type="entry name" value="ARGINYL-TRNA SYNTHETASE"/>
    <property type="match status" value="1"/>
</dbReference>
<dbReference type="Pfam" id="PF05746">
    <property type="entry name" value="DALR_1"/>
    <property type="match status" value="1"/>
</dbReference>
<comment type="catalytic activity">
    <reaction evidence="9">
        <text>tRNA(Arg) + L-arginine + ATP = L-arginyl-tRNA(Arg) + AMP + diphosphate</text>
        <dbReference type="Rhea" id="RHEA:20301"/>
        <dbReference type="Rhea" id="RHEA-COMP:9658"/>
        <dbReference type="Rhea" id="RHEA-COMP:9673"/>
        <dbReference type="ChEBI" id="CHEBI:30616"/>
        <dbReference type="ChEBI" id="CHEBI:32682"/>
        <dbReference type="ChEBI" id="CHEBI:33019"/>
        <dbReference type="ChEBI" id="CHEBI:78442"/>
        <dbReference type="ChEBI" id="CHEBI:78513"/>
        <dbReference type="ChEBI" id="CHEBI:456215"/>
        <dbReference type="EC" id="6.1.1.19"/>
    </reaction>
</comment>
<dbReference type="GO" id="GO:0032543">
    <property type="term" value="P:mitochondrial translation"/>
    <property type="evidence" value="ECO:0007669"/>
    <property type="project" value="TreeGrafter"/>
</dbReference>
<evidence type="ECO:0000256" key="9">
    <source>
        <dbReference type="ARBA" id="ARBA00049339"/>
    </source>
</evidence>
<dbReference type="PANTHER" id="PTHR11956:SF11">
    <property type="entry name" value="ARGININE--TRNA LIGASE, MITOCHONDRIAL-RELATED"/>
    <property type="match status" value="1"/>
</dbReference>